<dbReference type="InterPro" id="IPR006311">
    <property type="entry name" value="TAT_signal"/>
</dbReference>
<dbReference type="EMBL" id="DSRU01000334">
    <property type="protein sequence ID" value="HFN00608.1"/>
    <property type="molecule type" value="Genomic_DNA"/>
</dbReference>
<name>A0A7C3KI92_9CYAN</name>
<feature type="signal peptide" evidence="1">
    <location>
        <begin position="1"/>
        <end position="19"/>
    </location>
</feature>
<evidence type="ECO:0000313" key="2">
    <source>
        <dbReference type="EMBL" id="HFN00608.1"/>
    </source>
</evidence>
<gene>
    <name evidence="2" type="ORF">ENR64_23230</name>
</gene>
<dbReference type="AlphaFoldDB" id="A0A7C3KI92"/>
<organism evidence="2">
    <name type="scientific">Oscillatoriales cyanobacterium SpSt-418</name>
    <dbReference type="NCBI Taxonomy" id="2282169"/>
    <lineage>
        <taxon>Bacteria</taxon>
        <taxon>Bacillati</taxon>
        <taxon>Cyanobacteriota</taxon>
        <taxon>Cyanophyceae</taxon>
        <taxon>Oscillatoriophycideae</taxon>
        <taxon>Oscillatoriales</taxon>
    </lineage>
</organism>
<feature type="chain" id="PRO_5027842707" evidence="1">
    <location>
        <begin position="20"/>
        <end position="754"/>
    </location>
</feature>
<dbReference type="PROSITE" id="PS51257">
    <property type="entry name" value="PROKAR_LIPOPROTEIN"/>
    <property type="match status" value="1"/>
</dbReference>
<dbReference type="SUPFAM" id="SSF101898">
    <property type="entry name" value="NHL repeat"/>
    <property type="match status" value="1"/>
</dbReference>
<dbReference type="PANTHER" id="PTHR35399:SF2">
    <property type="entry name" value="DUF839 DOMAIN-CONTAINING PROTEIN"/>
    <property type="match status" value="1"/>
</dbReference>
<dbReference type="PROSITE" id="PS51318">
    <property type="entry name" value="TAT"/>
    <property type="match status" value="1"/>
</dbReference>
<accession>A0A7C3KI92</accession>
<comment type="caution">
    <text evidence="2">The sequence shown here is derived from an EMBL/GenBank/DDBJ whole genome shotgun (WGS) entry which is preliminary data.</text>
</comment>
<evidence type="ECO:0000256" key="1">
    <source>
        <dbReference type="SAM" id="SignalP"/>
    </source>
</evidence>
<dbReference type="InterPro" id="IPR008557">
    <property type="entry name" value="PhoX"/>
</dbReference>
<proteinExistence type="predicted"/>
<keyword evidence="1" id="KW-0732">Signal</keyword>
<protein>
    <submittedName>
        <fullName evidence="2">DUF839 domain-containing protein</fullName>
    </submittedName>
</protein>
<reference evidence="2" key="1">
    <citation type="journal article" date="2020" name="mSystems">
        <title>Genome- and Community-Level Interaction Insights into Carbon Utilization and Element Cycling Functions of Hydrothermarchaeota in Hydrothermal Sediment.</title>
        <authorList>
            <person name="Zhou Z."/>
            <person name="Liu Y."/>
            <person name="Xu W."/>
            <person name="Pan J."/>
            <person name="Luo Z.H."/>
            <person name="Li M."/>
        </authorList>
    </citation>
    <scope>NUCLEOTIDE SEQUENCE [LARGE SCALE GENOMIC DNA]</scope>
    <source>
        <strain evidence="2">SpSt-418</strain>
    </source>
</reference>
<dbReference type="PANTHER" id="PTHR35399">
    <property type="entry name" value="SLR8030 PROTEIN"/>
    <property type="match status" value="1"/>
</dbReference>
<sequence length="754" mass="82363">MGLNRRHFLLFLSAGLGTAACGKFPVSTQAPSGTTSIQLPFQPIKGPMPLGVTVANQKINQASLYAVQPIAPEQQIKDYRSYEVLDDLVLPEDYTYEVLASWGDRVGDSRFGYNNDYLSFIPTTEGEGYLVSNFEYISAVPWQQSFEQVVGKKLPFREADAAVRQAIKAIRDDKVPGLNAYALPDSDPTKQKVKEICKEALIDQGIGVISLRKLPDGQWERTNSDRDRRITGISGLEDSRYLKATGPATLIFQKTKGQGYVDQLGNKIIGTFQNCAGGTTPWGTVLSAEENIQVQVPEPVFADGTSLDPVNRPFNITDEELTGLGNVFGLAGNKYGWIVEVDPANSKDYGTKHTWIGRYRHEAVGVRAEAGKKLAFYSGCDRRGGHIYKFVSSGVIKDPKDKANSKLLEDGMLYAAQFNQDGTGRWIPLRPETPVDPTPPTFLTGVMLPLPLRPAGGIFQADDDAQIEEFKQKFKTLADLYVGSNAEKQGAILIDAHYAANAIGATCTARPEDTDIAPDGSLFITFTSGAISKEDGSPDLRIFRGPRDEAGYEFGWIMRLIETDNQPDAMTFKWEMAATGGEVADGGMGFANPDNLAFDPKGNLWMVTDMSTDKLNSAVGANRLEKSGAPVKPSGLRGLYGNNTIWYIPMSGENAGQPYLFGYGPMECEVTGPCFTADNSTLFLAVQHPGEVYGIRKDMAQEERQFAMRTTTGQEFMQNRKVPLGSNWPGKQANEPPKPSVVVVRRKTAGAAIS</sequence>
<dbReference type="Pfam" id="PF05787">
    <property type="entry name" value="PhoX"/>
    <property type="match status" value="1"/>
</dbReference>